<dbReference type="PANTHER" id="PTHR10454">
    <property type="entry name" value="CASPASE"/>
    <property type="match status" value="1"/>
</dbReference>
<reference evidence="3" key="1">
    <citation type="submission" date="2020-11" db="EMBL/GenBank/DDBJ databases">
        <authorList>
            <person name="Tran Van P."/>
        </authorList>
    </citation>
    <scope>NUCLEOTIDE SEQUENCE</scope>
</reference>
<dbReference type="PRINTS" id="PR00376">
    <property type="entry name" value="IL1BCENZYME"/>
</dbReference>
<dbReference type="SMART" id="SM00115">
    <property type="entry name" value="CASc"/>
    <property type="match status" value="1"/>
</dbReference>
<feature type="domain" description="Caspase family p20" evidence="2">
    <location>
        <begin position="10"/>
        <end position="79"/>
    </location>
</feature>
<dbReference type="GO" id="GO:0006915">
    <property type="term" value="P:apoptotic process"/>
    <property type="evidence" value="ECO:0007669"/>
    <property type="project" value="TreeGrafter"/>
</dbReference>
<evidence type="ECO:0000259" key="2">
    <source>
        <dbReference type="PROSITE" id="PS50208"/>
    </source>
</evidence>
<dbReference type="GO" id="GO:0043525">
    <property type="term" value="P:positive regulation of neuron apoptotic process"/>
    <property type="evidence" value="ECO:0007669"/>
    <property type="project" value="TreeGrafter"/>
</dbReference>
<dbReference type="EMBL" id="LR903850">
    <property type="protein sequence ID" value="CAD7252348.1"/>
    <property type="molecule type" value="Genomic_DNA"/>
</dbReference>
<gene>
    <name evidence="3" type="ORF">DSTB1V02_LOCUS12106</name>
</gene>
<dbReference type="GO" id="GO:0005737">
    <property type="term" value="C:cytoplasm"/>
    <property type="evidence" value="ECO:0007669"/>
    <property type="project" value="TreeGrafter"/>
</dbReference>
<evidence type="ECO:0000313" key="3">
    <source>
        <dbReference type="EMBL" id="CAD7252348.1"/>
    </source>
</evidence>
<keyword evidence="4" id="KW-1185">Reference proteome</keyword>
<evidence type="ECO:0000313" key="4">
    <source>
        <dbReference type="Proteomes" id="UP000677054"/>
    </source>
</evidence>
<sequence>MVRSNFTTEECLMVVFMSHGAEEPLRTPDGTETMGKEILYATDACFKVDDLWRSFTPEKCPSLRDKPKLFFIDACRGKTVDTGFPTRGGDSVSLVHTIPHDADFLISQSTSTGRLATADGGSPYI</sequence>
<comment type="similarity">
    <text evidence="1">Belongs to the peptidase C14A family.</text>
</comment>
<dbReference type="InterPro" id="IPR001309">
    <property type="entry name" value="Pept_C14_p20"/>
</dbReference>
<dbReference type="AlphaFoldDB" id="A0A7R9FRL3"/>
<dbReference type="EMBL" id="CAJPEV010004333">
    <property type="protein sequence ID" value="CAG0901618.1"/>
    <property type="molecule type" value="Genomic_DNA"/>
</dbReference>
<dbReference type="SUPFAM" id="SSF52129">
    <property type="entry name" value="Caspase-like"/>
    <property type="match status" value="1"/>
</dbReference>
<dbReference type="Gene3D" id="3.40.50.1460">
    <property type="match status" value="1"/>
</dbReference>
<proteinExistence type="inferred from homology"/>
<dbReference type="PANTHER" id="PTHR10454:SF232">
    <property type="entry name" value="AT03047P-RELATED"/>
    <property type="match status" value="1"/>
</dbReference>
<dbReference type="Pfam" id="PF00656">
    <property type="entry name" value="Peptidase_C14"/>
    <property type="match status" value="1"/>
</dbReference>
<dbReference type="InterPro" id="IPR029030">
    <property type="entry name" value="Caspase-like_dom_sf"/>
</dbReference>
<dbReference type="GO" id="GO:0004197">
    <property type="term" value="F:cysteine-type endopeptidase activity"/>
    <property type="evidence" value="ECO:0007669"/>
    <property type="project" value="InterPro"/>
</dbReference>
<organism evidence="3">
    <name type="scientific">Darwinula stevensoni</name>
    <dbReference type="NCBI Taxonomy" id="69355"/>
    <lineage>
        <taxon>Eukaryota</taxon>
        <taxon>Metazoa</taxon>
        <taxon>Ecdysozoa</taxon>
        <taxon>Arthropoda</taxon>
        <taxon>Crustacea</taxon>
        <taxon>Oligostraca</taxon>
        <taxon>Ostracoda</taxon>
        <taxon>Podocopa</taxon>
        <taxon>Podocopida</taxon>
        <taxon>Darwinulocopina</taxon>
        <taxon>Darwinuloidea</taxon>
        <taxon>Darwinulidae</taxon>
        <taxon>Darwinula</taxon>
    </lineage>
</organism>
<dbReference type="PROSITE" id="PS50208">
    <property type="entry name" value="CASPASE_P20"/>
    <property type="match status" value="1"/>
</dbReference>
<dbReference type="InterPro" id="IPR011600">
    <property type="entry name" value="Pept_C14_caspase"/>
</dbReference>
<protein>
    <recommendedName>
        <fullName evidence="2">Caspase family p20 domain-containing protein</fullName>
    </recommendedName>
</protein>
<dbReference type="InterPro" id="IPR002398">
    <property type="entry name" value="Pept_C14"/>
</dbReference>
<dbReference type="GO" id="GO:0006508">
    <property type="term" value="P:proteolysis"/>
    <property type="evidence" value="ECO:0007669"/>
    <property type="project" value="InterPro"/>
</dbReference>
<name>A0A7R9FRL3_9CRUS</name>
<dbReference type="Proteomes" id="UP000677054">
    <property type="component" value="Unassembled WGS sequence"/>
</dbReference>
<dbReference type="OrthoDB" id="6352523at2759"/>
<accession>A0A7R9FRL3</accession>
<evidence type="ECO:0000256" key="1">
    <source>
        <dbReference type="ARBA" id="ARBA00010134"/>
    </source>
</evidence>
<dbReference type="InterPro" id="IPR015917">
    <property type="entry name" value="Pept_C14A"/>
</dbReference>